<name>A0ABY7HRZ3_9GAMM</name>
<comment type="similarity">
    <text evidence="1">Belongs to the metallo-dependent hydrolases superfamily. ATZ/TRZ family.</text>
</comment>
<organism evidence="4 5">
    <name type="scientific">Rouxiella chamberiensis</name>
    <dbReference type="NCBI Taxonomy" id="1513468"/>
    <lineage>
        <taxon>Bacteria</taxon>
        <taxon>Pseudomonadati</taxon>
        <taxon>Pseudomonadota</taxon>
        <taxon>Gammaproteobacteria</taxon>
        <taxon>Enterobacterales</taxon>
        <taxon>Yersiniaceae</taxon>
        <taxon>Rouxiella</taxon>
    </lineage>
</organism>
<dbReference type="Pfam" id="PF01979">
    <property type="entry name" value="Amidohydro_1"/>
    <property type="match status" value="1"/>
</dbReference>
<sequence>MSAYTGVNRRKLFKLGAALGLGMTLRAEADRKTAQVQRIQNQTHLLIKNATLITLDPKLGDMTDADIEVQDGMIVAVGKNLAAEGAYVIEGSGKIVIPGLVDSHWHLWNSFLRNSAPTPQGETFFKSQLKSSLQFTPELAALGVKIGLAEAANSGITTVNNWAHNIRQPSFADAELEAMLDSGLRTRLWYGYAQDLPATAPMDFKDIQRIQSRLSTDKGARVSLGMAIRGPERTGAEIWVPEFAFAKQQGLPISTHIAVTPEMQQKRAIQQLAQRDLLNSSVQLVHATHANAEDVRAIAQSGASVCFTPISEMRVGYGLAPVSAMHRAGIPLGLGIDTLVLAGNANPYMIMQLTLNLATGVTGDELALTARDVLFWSTQGGANTMGLGDEIGSLTPGKRADLVLVDTRYLGMQPIIDPVVSVVQSTTSANVHTVIANGKIIKQDGKLLAIDKAALAVAAQRGYLKIMMKVGQA</sequence>
<protein>
    <submittedName>
        <fullName evidence="4">Amidohydrolase family protein</fullName>
    </submittedName>
</protein>
<keyword evidence="2" id="KW-0378">Hydrolase</keyword>
<dbReference type="Gene3D" id="3.20.20.140">
    <property type="entry name" value="Metal-dependent hydrolases"/>
    <property type="match status" value="1"/>
</dbReference>
<dbReference type="Proteomes" id="UP001164712">
    <property type="component" value="Chromosome"/>
</dbReference>
<dbReference type="RefSeq" id="WP_052673384.1">
    <property type="nucleotide sequence ID" value="NZ_CP114058.1"/>
</dbReference>
<dbReference type="SUPFAM" id="SSF51556">
    <property type="entry name" value="Metallo-dependent hydrolases"/>
    <property type="match status" value="1"/>
</dbReference>
<proteinExistence type="inferred from homology"/>
<gene>
    <name evidence="4" type="ORF">O1V66_03450</name>
</gene>
<dbReference type="InterPro" id="IPR011059">
    <property type="entry name" value="Metal-dep_hydrolase_composite"/>
</dbReference>
<evidence type="ECO:0000256" key="2">
    <source>
        <dbReference type="ARBA" id="ARBA00022801"/>
    </source>
</evidence>
<dbReference type="SUPFAM" id="SSF51338">
    <property type="entry name" value="Composite domain of metallo-dependent hydrolases"/>
    <property type="match status" value="1"/>
</dbReference>
<dbReference type="PANTHER" id="PTHR43794">
    <property type="entry name" value="AMINOHYDROLASE SSNA-RELATED"/>
    <property type="match status" value="1"/>
</dbReference>
<evidence type="ECO:0000313" key="4">
    <source>
        <dbReference type="EMBL" id="WAT01787.1"/>
    </source>
</evidence>
<dbReference type="InterPro" id="IPR050287">
    <property type="entry name" value="MTA/SAH_deaminase"/>
</dbReference>
<evidence type="ECO:0000313" key="5">
    <source>
        <dbReference type="Proteomes" id="UP001164712"/>
    </source>
</evidence>
<evidence type="ECO:0000259" key="3">
    <source>
        <dbReference type="Pfam" id="PF01979"/>
    </source>
</evidence>
<reference evidence="4" key="1">
    <citation type="submission" date="2022-12" db="EMBL/GenBank/DDBJ databases">
        <title>Complete genome sequence of an Australian strain of Rouxiella badensis DAR84756 and resolution of the R. badensis DSM100043 and R. chamberiensis DSM28324 genomes.</title>
        <authorList>
            <person name="Paul S."/>
            <person name="Anderson P.J."/>
            <person name="Maynard G."/>
            <person name="Dyall-Smith M."/>
            <person name="Kudinha T."/>
        </authorList>
    </citation>
    <scope>NUCLEOTIDE SEQUENCE</scope>
    <source>
        <strain evidence="4">DSM 28324</strain>
    </source>
</reference>
<evidence type="ECO:0000256" key="1">
    <source>
        <dbReference type="ARBA" id="ARBA00006745"/>
    </source>
</evidence>
<dbReference type="InterPro" id="IPR006680">
    <property type="entry name" value="Amidohydro-rel"/>
</dbReference>
<dbReference type="EMBL" id="CP114058">
    <property type="protein sequence ID" value="WAT01787.1"/>
    <property type="molecule type" value="Genomic_DNA"/>
</dbReference>
<feature type="domain" description="Amidohydrolase-related" evidence="3">
    <location>
        <begin position="95"/>
        <end position="441"/>
    </location>
</feature>
<accession>A0ABY7HRZ3</accession>
<keyword evidence="5" id="KW-1185">Reference proteome</keyword>
<dbReference type="InterPro" id="IPR032466">
    <property type="entry name" value="Metal_Hydrolase"/>
</dbReference>
<dbReference type="PROSITE" id="PS51318">
    <property type="entry name" value="TAT"/>
    <property type="match status" value="1"/>
</dbReference>
<dbReference type="Gene3D" id="2.30.40.10">
    <property type="entry name" value="Urease, subunit C, domain 1"/>
    <property type="match status" value="1"/>
</dbReference>
<dbReference type="PANTHER" id="PTHR43794:SF11">
    <property type="entry name" value="AMIDOHYDROLASE-RELATED DOMAIN-CONTAINING PROTEIN"/>
    <property type="match status" value="1"/>
</dbReference>
<dbReference type="InterPro" id="IPR006311">
    <property type="entry name" value="TAT_signal"/>
</dbReference>